<dbReference type="InterPro" id="IPR015424">
    <property type="entry name" value="PyrdxlP-dep_Trfase"/>
</dbReference>
<keyword evidence="2 8" id="KW-0963">Cytoplasm</keyword>
<dbReference type="NCBIfam" id="TIGR00474">
    <property type="entry name" value="selA"/>
    <property type="match status" value="1"/>
</dbReference>
<evidence type="ECO:0000313" key="11">
    <source>
        <dbReference type="Proteomes" id="UP000295416"/>
    </source>
</evidence>
<name>A0A4R2P5U2_9BACL</name>
<dbReference type="GO" id="GO:0005737">
    <property type="term" value="C:cytoplasm"/>
    <property type="evidence" value="ECO:0007669"/>
    <property type="project" value="UniProtKB-SubCell"/>
</dbReference>
<protein>
    <recommendedName>
        <fullName evidence="8">L-seryl-tRNA(Sec) selenium transferase</fullName>
        <ecNumber evidence="8">2.9.1.1</ecNumber>
    </recommendedName>
    <alternativeName>
        <fullName evidence="8">Selenocysteine synthase</fullName>
        <shortName evidence="8">Sec synthase</shortName>
    </alternativeName>
    <alternativeName>
        <fullName evidence="8">Selenocysteinyl-tRNA(Sec) synthase</fullName>
    </alternativeName>
</protein>
<comment type="catalytic activity">
    <reaction evidence="8">
        <text>L-seryl-tRNA(Sec) + selenophosphate + H(+) = L-selenocysteinyl-tRNA(Sec) + phosphate</text>
        <dbReference type="Rhea" id="RHEA:22728"/>
        <dbReference type="Rhea" id="RHEA-COMP:9742"/>
        <dbReference type="Rhea" id="RHEA-COMP:9743"/>
        <dbReference type="ChEBI" id="CHEBI:15378"/>
        <dbReference type="ChEBI" id="CHEBI:16144"/>
        <dbReference type="ChEBI" id="CHEBI:43474"/>
        <dbReference type="ChEBI" id="CHEBI:78533"/>
        <dbReference type="ChEBI" id="CHEBI:78573"/>
        <dbReference type="EC" id="2.9.1.1"/>
    </reaction>
</comment>
<dbReference type="HAMAP" id="MF_00423">
    <property type="entry name" value="SelA"/>
    <property type="match status" value="1"/>
</dbReference>
<dbReference type="Gene3D" id="3.40.640.10">
    <property type="entry name" value="Type I PLP-dependent aspartate aminotransferase-like (Major domain)"/>
    <property type="match status" value="1"/>
</dbReference>
<dbReference type="EC" id="2.9.1.1" evidence="8"/>
<keyword evidence="6 8" id="KW-0711">Selenium</keyword>
<evidence type="ECO:0000256" key="8">
    <source>
        <dbReference type="HAMAP-Rule" id="MF_00423"/>
    </source>
</evidence>
<dbReference type="InterPro" id="IPR018319">
    <property type="entry name" value="SelA-like"/>
</dbReference>
<dbReference type="SUPFAM" id="SSF53383">
    <property type="entry name" value="PLP-dependent transferases"/>
    <property type="match status" value="1"/>
</dbReference>
<dbReference type="UniPathway" id="UPA00906">
    <property type="reaction ID" value="UER00896"/>
</dbReference>
<comment type="caution">
    <text evidence="10">The sequence shown here is derived from an EMBL/GenBank/DDBJ whole genome shotgun (WGS) entry which is preliminary data.</text>
</comment>
<dbReference type="PANTHER" id="PTHR32328:SF0">
    <property type="entry name" value="L-SERYL-TRNA(SEC) SELENIUM TRANSFERASE"/>
    <property type="match status" value="1"/>
</dbReference>
<gene>
    <name evidence="8" type="primary">selA</name>
    <name evidence="10" type="ORF">EV207_1065</name>
</gene>
<evidence type="ECO:0000256" key="4">
    <source>
        <dbReference type="ARBA" id="ARBA00022898"/>
    </source>
</evidence>
<evidence type="ECO:0000256" key="9">
    <source>
        <dbReference type="PIRSR" id="PIRSR618319-50"/>
    </source>
</evidence>
<dbReference type="Gene3D" id="3.90.1150.180">
    <property type="match status" value="1"/>
</dbReference>
<keyword evidence="3 8" id="KW-0808">Transferase</keyword>
<dbReference type="OrthoDB" id="9787096at2"/>
<sequence>MVNPLSYLPSIKAIQNSDIFQFYTKQGISADYLTILARETVEEARIMLKGTILSAVNQDDVHKQIYDLFSLKAGDLLKPGLRRVINGTGVILHTNLGRARLSRKAAEAVYGAAMNYTNLEFDLETGERGLRYDHIEEQLTKLTGAESAMVVNNNAAAVFFILRAFAKQREVIVSRGELVEIGGSFRVSSIMEESDARLIEVGTTNKTHGKDFLEAMGERTAMVMKVHQSNFNMVGFTSSVSRKRLAEIARNNKIIFYEDLGSGAFFNFQKYGIGHEPVVKDILQEGPDLISCSGDKLFGGPQAGIILGKKTLIDRLKKHQLARTLRVDKFTLAALSATIQSYFSNERLVQEIPTVHHMLEGLESVGKRAEDLCGCLKTYDNMTVKIIEATAKVGGGTMPDVSIDSYAVAIKHRYYSADQLAAKLRCGTPAIVGRIQDGLMILDLRTMTKAECDDVSQVMAVL</sequence>
<dbReference type="InterPro" id="IPR004534">
    <property type="entry name" value="SelA_trans"/>
</dbReference>
<evidence type="ECO:0000256" key="2">
    <source>
        <dbReference type="ARBA" id="ARBA00022490"/>
    </source>
</evidence>
<keyword evidence="11" id="KW-1185">Reference proteome</keyword>
<dbReference type="Proteomes" id="UP000295416">
    <property type="component" value="Unassembled WGS sequence"/>
</dbReference>
<evidence type="ECO:0000256" key="3">
    <source>
        <dbReference type="ARBA" id="ARBA00022679"/>
    </source>
</evidence>
<evidence type="ECO:0000256" key="6">
    <source>
        <dbReference type="ARBA" id="ARBA00023266"/>
    </source>
</evidence>
<comment type="subcellular location">
    <subcellularLocation>
        <location evidence="8">Cytoplasm</location>
    </subcellularLocation>
</comment>
<dbReference type="Pfam" id="PF03841">
    <property type="entry name" value="SelA"/>
    <property type="match status" value="1"/>
</dbReference>
<evidence type="ECO:0000256" key="1">
    <source>
        <dbReference type="ARBA" id="ARBA00001933"/>
    </source>
</evidence>
<accession>A0A4R2P5U2</accession>
<feature type="modified residue" description="N6-(pyridoxal phosphate)lysine" evidence="8 9">
    <location>
        <position position="296"/>
    </location>
</feature>
<keyword evidence="5 8" id="KW-0648">Protein biosynthesis</keyword>
<dbReference type="RefSeq" id="WP_132744705.1">
    <property type="nucleotide sequence ID" value="NZ_SLXK01000006.1"/>
</dbReference>
<keyword evidence="4 8" id="KW-0663">Pyridoxal phosphate</keyword>
<dbReference type="GO" id="GO:0001717">
    <property type="term" value="P:conversion of seryl-tRNAsec to selenocys-tRNAsec"/>
    <property type="evidence" value="ECO:0007669"/>
    <property type="project" value="UniProtKB-UniRule"/>
</dbReference>
<organism evidence="10 11">
    <name type="scientific">Scopulibacillus darangshiensis</name>
    <dbReference type="NCBI Taxonomy" id="442528"/>
    <lineage>
        <taxon>Bacteria</taxon>
        <taxon>Bacillati</taxon>
        <taxon>Bacillota</taxon>
        <taxon>Bacilli</taxon>
        <taxon>Bacillales</taxon>
        <taxon>Sporolactobacillaceae</taxon>
        <taxon>Scopulibacillus</taxon>
    </lineage>
</organism>
<dbReference type="GO" id="GO:0004125">
    <property type="term" value="F:L-seryl-tRNA(Sec) selenium transferase activity"/>
    <property type="evidence" value="ECO:0007669"/>
    <property type="project" value="UniProtKB-UniRule"/>
</dbReference>
<comment type="cofactor">
    <cofactor evidence="1 8 9">
        <name>pyridoxal 5'-phosphate</name>
        <dbReference type="ChEBI" id="CHEBI:597326"/>
    </cofactor>
</comment>
<dbReference type="InterPro" id="IPR015421">
    <property type="entry name" value="PyrdxlP-dep_Trfase_major"/>
</dbReference>
<evidence type="ECO:0000313" key="10">
    <source>
        <dbReference type="EMBL" id="TCP30182.1"/>
    </source>
</evidence>
<comment type="similarity">
    <text evidence="7 8">Belongs to the SelA family.</text>
</comment>
<comment type="pathway">
    <text evidence="8">Aminoacyl-tRNA biosynthesis; selenocysteinyl-tRNA(Sec) biosynthesis; selenocysteinyl-tRNA(Sec) from L-seryl-tRNA(Sec) (bacterial route): step 1/1.</text>
</comment>
<comment type="function">
    <text evidence="8">Converts seryl-tRNA(Sec) to selenocysteinyl-tRNA(Sec) required for selenoprotein biosynthesis.</text>
</comment>
<dbReference type="PANTHER" id="PTHR32328">
    <property type="entry name" value="L-SERYL-TRNA(SEC) SELENIUM TRANSFERASE"/>
    <property type="match status" value="1"/>
</dbReference>
<proteinExistence type="inferred from homology"/>
<reference evidence="10 11" key="1">
    <citation type="submission" date="2019-03" db="EMBL/GenBank/DDBJ databases">
        <title>Genomic Encyclopedia of Type Strains, Phase IV (KMG-IV): sequencing the most valuable type-strain genomes for metagenomic binning, comparative biology and taxonomic classification.</title>
        <authorList>
            <person name="Goeker M."/>
        </authorList>
    </citation>
    <scope>NUCLEOTIDE SEQUENCE [LARGE SCALE GENOMIC DNA]</scope>
    <source>
        <strain evidence="10 11">DSM 19377</strain>
    </source>
</reference>
<dbReference type="GO" id="GO:0001514">
    <property type="term" value="P:selenocysteine incorporation"/>
    <property type="evidence" value="ECO:0007669"/>
    <property type="project" value="UniProtKB-UniRule"/>
</dbReference>
<evidence type="ECO:0000256" key="7">
    <source>
        <dbReference type="ARBA" id="ARBA00044507"/>
    </source>
</evidence>
<dbReference type="EMBL" id="SLXK01000006">
    <property type="protein sequence ID" value="TCP30182.1"/>
    <property type="molecule type" value="Genomic_DNA"/>
</dbReference>
<dbReference type="AlphaFoldDB" id="A0A4R2P5U2"/>
<evidence type="ECO:0000256" key="5">
    <source>
        <dbReference type="ARBA" id="ARBA00022917"/>
    </source>
</evidence>